<accession>A0ABQ7LF36</accession>
<dbReference type="EMBL" id="JADBGQ010000008">
    <property type="protein sequence ID" value="KAG5384164.1"/>
    <property type="molecule type" value="Genomic_DNA"/>
</dbReference>
<comment type="caution">
    <text evidence="2">The sequence shown here is derived from an EMBL/GenBank/DDBJ whole genome shotgun (WGS) entry which is preliminary data.</text>
</comment>
<proteinExistence type="predicted"/>
<evidence type="ECO:0000313" key="2">
    <source>
        <dbReference type="EMBL" id="KAG5384164.1"/>
    </source>
</evidence>
<feature type="non-terminal residue" evidence="2">
    <location>
        <position position="192"/>
    </location>
</feature>
<evidence type="ECO:0000313" key="3">
    <source>
        <dbReference type="Proteomes" id="UP000823674"/>
    </source>
</evidence>
<organism evidence="2 3">
    <name type="scientific">Brassica rapa subsp. trilocularis</name>
    <dbReference type="NCBI Taxonomy" id="1813537"/>
    <lineage>
        <taxon>Eukaryota</taxon>
        <taxon>Viridiplantae</taxon>
        <taxon>Streptophyta</taxon>
        <taxon>Embryophyta</taxon>
        <taxon>Tracheophyta</taxon>
        <taxon>Spermatophyta</taxon>
        <taxon>Magnoliopsida</taxon>
        <taxon>eudicotyledons</taxon>
        <taxon>Gunneridae</taxon>
        <taxon>Pentapetalae</taxon>
        <taxon>rosids</taxon>
        <taxon>malvids</taxon>
        <taxon>Brassicales</taxon>
        <taxon>Brassicaceae</taxon>
        <taxon>Brassiceae</taxon>
        <taxon>Brassica</taxon>
    </lineage>
</organism>
<dbReference type="Proteomes" id="UP000823674">
    <property type="component" value="Chromosome A09"/>
</dbReference>
<feature type="region of interest" description="Disordered" evidence="1">
    <location>
        <begin position="167"/>
        <end position="192"/>
    </location>
</feature>
<protein>
    <submittedName>
        <fullName evidence="2">Uncharacterized protein</fullName>
    </submittedName>
</protein>
<sequence>MYTKPQDKQLSQVRLEVSVGSFKHSQQSSSVVSSMVSSESSLHWRDGPAADGELGRTLILLEQRHLDTLPQMAVRASTTMCWKSPSGRVDMSGIGGNGGSASIYRFSDDLEECGDFGVFWNLWSAELHRPVRCLAMDGDFPTSFDLGFKFHRFEVNQHPIEEVMPVSLTSGQSASREKAVEEMKDRRSMKQP</sequence>
<reference evidence="2 3" key="1">
    <citation type="submission" date="2021-03" db="EMBL/GenBank/DDBJ databases">
        <authorList>
            <person name="King G.J."/>
            <person name="Bancroft I."/>
            <person name="Baten A."/>
            <person name="Bloomfield J."/>
            <person name="Borpatragohain P."/>
            <person name="He Z."/>
            <person name="Irish N."/>
            <person name="Irwin J."/>
            <person name="Liu K."/>
            <person name="Mauleon R.P."/>
            <person name="Moore J."/>
            <person name="Morris R."/>
            <person name="Ostergaard L."/>
            <person name="Wang B."/>
            <person name="Wells R."/>
        </authorList>
    </citation>
    <scope>NUCLEOTIDE SEQUENCE [LARGE SCALE GENOMIC DNA]</scope>
    <source>
        <strain evidence="2">R-o-18</strain>
        <tissue evidence="2">Leaf</tissue>
    </source>
</reference>
<keyword evidence="3" id="KW-1185">Reference proteome</keyword>
<feature type="compositionally biased region" description="Basic and acidic residues" evidence="1">
    <location>
        <begin position="175"/>
        <end position="192"/>
    </location>
</feature>
<gene>
    <name evidence="2" type="primary">A09g507290.1_BraROA</name>
    <name evidence="2" type="ORF">IGI04_035634</name>
</gene>
<name>A0ABQ7LF36_BRACM</name>
<evidence type="ECO:0000256" key="1">
    <source>
        <dbReference type="SAM" id="MobiDB-lite"/>
    </source>
</evidence>